<sequence length="50" mass="5714">NKKSKKKLVSKKKIGNTKNNNSVSERNIKNDNTPKSITKLQNQLQKGDFK</sequence>
<comment type="caution">
    <text evidence="2">The sequence shown here is derived from an EMBL/GenBank/DDBJ whole genome shotgun (WGS) entry which is preliminary data.</text>
</comment>
<evidence type="ECO:0000313" key="3">
    <source>
        <dbReference type="Proteomes" id="UP000789396"/>
    </source>
</evidence>
<accession>A0A9N9JHB3</accession>
<name>A0A9N9JHB3_9GLOM</name>
<organism evidence="2 3">
    <name type="scientific">Racocetra fulgida</name>
    <dbReference type="NCBI Taxonomy" id="60492"/>
    <lineage>
        <taxon>Eukaryota</taxon>
        <taxon>Fungi</taxon>
        <taxon>Fungi incertae sedis</taxon>
        <taxon>Mucoromycota</taxon>
        <taxon>Glomeromycotina</taxon>
        <taxon>Glomeromycetes</taxon>
        <taxon>Diversisporales</taxon>
        <taxon>Gigasporaceae</taxon>
        <taxon>Racocetra</taxon>
    </lineage>
</organism>
<keyword evidence="3" id="KW-1185">Reference proteome</keyword>
<dbReference type="Proteomes" id="UP000789396">
    <property type="component" value="Unassembled WGS sequence"/>
</dbReference>
<feature type="compositionally biased region" description="Polar residues" evidence="1">
    <location>
        <begin position="16"/>
        <end position="50"/>
    </location>
</feature>
<proteinExistence type="predicted"/>
<feature type="non-terminal residue" evidence="2">
    <location>
        <position position="50"/>
    </location>
</feature>
<dbReference type="AlphaFoldDB" id="A0A9N9JHB3"/>
<feature type="non-terminal residue" evidence="2">
    <location>
        <position position="1"/>
    </location>
</feature>
<protein>
    <submittedName>
        <fullName evidence="2">1959_t:CDS:1</fullName>
    </submittedName>
</protein>
<dbReference type="EMBL" id="CAJVPZ010053879">
    <property type="protein sequence ID" value="CAG8782444.1"/>
    <property type="molecule type" value="Genomic_DNA"/>
</dbReference>
<evidence type="ECO:0000313" key="2">
    <source>
        <dbReference type="EMBL" id="CAG8782444.1"/>
    </source>
</evidence>
<evidence type="ECO:0000256" key="1">
    <source>
        <dbReference type="SAM" id="MobiDB-lite"/>
    </source>
</evidence>
<reference evidence="2" key="1">
    <citation type="submission" date="2021-06" db="EMBL/GenBank/DDBJ databases">
        <authorList>
            <person name="Kallberg Y."/>
            <person name="Tangrot J."/>
            <person name="Rosling A."/>
        </authorList>
    </citation>
    <scope>NUCLEOTIDE SEQUENCE</scope>
    <source>
        <strain evidence="2">IN212</strain>
    </source>
</reference>
<feature type="region of interest" description="Disordered" evidence="1">
    <location>
        <begin position="1"/>
        <end position="50"/>
    </location>
</feature>
<feature type="compositionally biased region" description="Basic residues" evidence="1">
    <location>
        <begin position="1"/>
        <end position="15"/>
    </location>
</feature>
<gene>
    <name evidence="2" type="ORF">RFULGI_LOCUS15945</name>
</gene>